<evidence type="ECO:0000313" key="1">
    <source>
        <dbReference type="EMBL" id="QXZ23793.1"/>
    </source>
</evidence>
<reference evidence="1 2" key="1">
    <citation type="submission" date="2021-07" db="EMBL/GenBank/DDBJ databases">
        <title>FDA dAtabase for Regulatory Grade micrObial Sequences (FDA-ARGOS): Supporting development and validation of Infectious Disease Dx tests.</title>
        <authorList>
            <person name="Sproer C."/>
            <person name="Gronow S."/>
            <person name="Severitt S."/>
            <person name="Schroder I."/>
            <person name="Tallon L."/>
            <person name="Sadzewicz L."/>
            <person name="Zhao X."/>
            <person name="Boylan J."/>
            <person name="Ott S."/>
            <person name="Bowen H."/>
            <person name="Vavikolanu K."/>
            <person name="Mehta A."/>
            <person name="Aluvathingal J."/>
            <person name="Nadendla S."/>
            <person name="Lowell S."/>
            <person name="Myers T."/>
            <person name="Yan Y."/>
        </authorList>
    </citation>
    <scope>NUCLEOTIDE SEQUENCE [LARGE SCALE GENOMIC DNA]</scope>
    <source>
        <strain evidence="1 2">FDAARGOS_1401</strain>
    </source>
</reference>
<gene>
    <name evidence="1" type="ORF">I6L31_03110</name>
</gene>
<sequence length="38" mass="4362">MILQSGLNQNGTKIIKFKTFNHIGSGFKSMFELIKYNI</sequence>
<protein>
    <submittedName>
        <fullName evidence="1">DUF1659 domain-containing protein</fullName>
    </submittedName>
</protein>
<dbReference type="Proteomes" id="UP000827069">
    <property type="component" value="Chromosome"/>
</dbReference>
<organism evidence="1 2">
    <name type="scientific">Acinetobacter septicus</name>
    <dbReference type="NCBI Taxonomy" id="465797"/>
    <lineage>
        <taxon>Bacteria</taxon>
        <taxon>Pseudomonadati</taxon>
        <taxon>Pseudomonadota</taxon>
        <taxon>Gammaproteobacteria</taxon>
        <taxon>Moraxellales</taxon>
        <taxon>Moraxellaceae</taxon>
        <taxon>Acinetobacter</taxon>
    </lineage>
</organism>
<name>A0ABD7F5Y9_9GAMM</name>
<dbReference type="EMBL" id="CP079898">
    <property type="protein sequence ID" value="QXZ23793.1"/>
    <property type="molecule type" value="Genomic_DNA"/>
</dbReference>
<dbReference type="RefSeq" id="WP_119686688.1">
    <property type="nucleotide sequence ID" value="NZ_CP079898.1"/>
</dbReference>
<accession>A0ABD7F5Y9</accession>
<dbReference type="AlphaFoldDB" id="A0ABD7F5Y9"/>
<evidence type="ECO:0000313" key="2">
    <source>
        <dbReference type="Proteomes" id="UP000827069"/>
    </source>
</evidence>
<proteinExistence type="predicted"/>
<keyword evidence="2" id="KW-1185">Reference proteome</keyword>